<evidence type="ECO:0000256" key="2">
    <source>
        <dbReference type="ARBA" id="ARBA00009156"/>
    </source>
</evidence>
<evidence type="ECO:0000256" key="4">
    <source>
        <dbReference type="ARBA" id="ARBA00022679"/>
    </source>
</evidence>
<evidence type="ECO:0000256" key="1">
    <source>
        <dbReference type="ARBA" id="ARBA00005190"/>
    </source>
</evidence>
<proteinExistence type="inferred from homology"/>
<evidence type="ECO:0000313" key="14">
    <source>
        <dbReference type="EMBL" id="CAK4032943.1"/>
    </source>
</evidence>
<dbReference type="InterPro" id="IPR043129">
    <property type="entry name" value="ATPase_NBD"/>
</dbReference>
<evidence type="ECO:0000256" key="9">
    <source>
        <dbReference type="ARBA" id="ARBA00043149"/>
    </source>
</evidence>
<dbReference type="GO" id="GO:0005524">
    <property type="term" value="F:ATP binding"/>
    <property type="evidence" value="ECO:0007669"/>
    <property type="project" value="UniProtKB-KW"/>
</dbReference>
<dbReference type="PROSITE" id="PS00933">
    <property type="entry name" value="FGGY_KINASES_1"/>
    <property type="match status" value="1"/>
</dbReference>
<dbReference type="Pfam" id="PF00370">
    <property type="entry name" value="FGGY_N"/>
    <property type="match status" value="1"/>
</dbReference>
<dbReference type="FunFam" id="3.30.420.40:FF:000085">
    <property type="entry name" value="Glycerol kinase 2"/>
    <property type="match status" value="1"/>
</dbReference>
<evidence type="ECO:0000313" key="15">
    <source>
        <dbReference type="Proteomes" id="UP001296104"/>
    </source>
</evidence>
<feature type="domain" description="Carbohydrate kinase FGGY N-terminal" evidence="12">
    <location>
        <begin position="67"/>
        <end position="322"/>
    </location>
</feature>
<name>A0AAI8Z5S2_9PEZI</name>
<accession>A0AAI8Z5S2</accession>
<feature type="compositionally biased region" description="Polar residues" evidence="11">
    <location>
        <begin position="7"/>
        <end position="23"/>
    </location>
</feature>
<dbReference type="Proteomes" id="UP001296104">
    <property type="component" value="Unassembled WGS sequence"/>
</dbReference>
<dbReference type="InterPro" id="IPR000577">
    <property type="entry name" value="Carb_kinase_FGGY"/>
</dbReference>
<dbReference type="SUPFAM" id="SSF53067">
    <property type="entry name" value="Actin-like ATPase domain"/>
    <property type="match status" value="2"/>
</dbReference>
<dbReference type="EC" id="2.7.1.30" evidence="3"/>
<evidence type="ECO:0000259" key="12">
    <source>
        <dbReference type="Pfam" id="PF00370"/>
    </source>
</evidence>
<feature type="domain" description="Carbohydrate kinase FGGY C-terminal" evidence="13">
    <location>
        <begin position="332"/>
        <end position="522"/>
    </location>
</feature>
<dbReference type="InterPro" id="IPR018483">
    <property type="entry name" value="Carb_kinase_FGGY_CS"/>
</dbReference>
<dbReference type="AlphaFoldDB" id="A0AAI8Z5S2"/>
<dbReference type="Gene3D" id="3.30.420.40">
    <property type="match status" value="2"/>
</dbReference>
<dbReference type="GO" id="GO:0004370">
    <property type="term" value="F:glycerol kinase activity"/>
    <property type="evidence" value="ECO:0007669"/>
    <property type="project" value="UniProtKB-EC"/>
</dbReference>
<dbReference type="InterPro" id="IPR042018">
    <property type="entry name" value="GK1-3_metazoan-type"/>
</dbReference>
<dbReference type="CDD" id="cd07792">
    <property type="entry name" value="ASKHA_NBD_FGGY_GK1-3-like"/>
    <property type="match status" value="1"/>
</dbReference>
<dbReference type="GO" id="GO:0046167">
    <property type="term" value="P:glycerol-3-phosphate biosynthetic process"/>
    <property type="evidence" value="ECO:0007669"/>
    <property type="project" value="TreeGrafter"/>
</dbReference>
<evidence type="ECO:0000256" key="10">
    <source>
        <dbReference type="RuleBase" id="RU003733"/>
    </source>
</evidence>
<dbReference type="GO" id="GO:0006071">
    <property type="term" value="P:glycerol metabolic process"/>
    <property type="evidence" value="ECO:0007669"/>
    <property type="project" value="UniProtKB-KW"/>
</dbReference>
<evidence type="ECO:0000256" key="8">
    <source>
        <dbReference type="ARBA" id="ARBA00022840"/>
    </source>
</evidence>
<dbReference type="PROSITE" id="PS00445">
    <property type="entry name" value="FGGY_KINASES_2"/>
    <property type="match status" value="1"/>
</dbReference>
<keyword evidence="15" id="KW-1185">Reference proteome</keyword>
<evidence type="ECO:0000256" key="7">
    <source>
        <dbReference type="ARBA" id="ARBA00022798"/>
    </source>
</evidence>
<dbReference type="PIRSF" id="PIRSF000538">
    <property type="entry name" value="GlpK"/>
    <property type="match status" value="1"/>
</dbReference>
<dbReference type="EMBL" id="CAVMBE010000074">
    <property type="protein sequence ID" value="CAK4032943.1"/>
    <property type="molecule type" value="Genomic_DNA"/>
</dbReference>
<organism evidence="14 15">
    <name type="scientific">Lecanosticta acicola</name>
    <dbReference type="NCBI Taxonomy" id="111012"/>
    <lineage>
        <taxon>Eukaryota</taxon>
        <taxon>Fungi</taxon>
        <taxon>Dikarya</taxon>
        <taxon>Ascomycota</taxon>
        <taxon>Pezizomycotina</taxon>
        <taxon>Dothideomycetes</taxon>
        <taxon>Dothideomycetidae</taxon>
        <taxon>Mycosphaerellales</taxon>
        <taxon>Mycosphaerellaceae</taxon>
        <taxon>Lecanosticta</taxon>
    </lineage>
</organism>
<evidence type="ECO:0000256" key="11">
    <source>
        <dbReference type="SAM" id="MobiDB-lite"/>
    </source>
</evidence>
<gene>
    <name evidence="14" type="ORF">LECACI_7A008101</name>
</gene>
<dbReference type="FunFam" id="3.30.420.40:FF:000086">
    <property type="entry name" value="Glycerol kinase"/>
    <property type="match status" value="1"/>
</dbReference>
<dbReference type="InterPro" id="IPR005999">
    <property type="entry name" value="Glycerol_kin"/>
</dbReference>
<dbReference type="InterPro" id="IPR018484">
    <property type="entry name" value="FGGY_N"/>
</dbReference>
<protein>
    <recommendedName>
        <fullName evidence="3">glycerol kinase</fullName>
        <ecNumber evidence="3">2.7.1.30</ecNumber>
    </recommendedName>
    <alternativeName>
        <fullName evidence="9">ATP:glycerol 3-phosphotransferase</fullName>
    </alternativeName>
</protein>
<keyword evidence="4 10" id="KW-0808">Transferase</keyword>
<dbReference type="Pfam" id="PF02782">
    <property type="entry name" value="FGGY_C"/>
    <property type="match status" value="1"/>
</dbReference>
<evidence type="ECO:0000256" key="5">
    <source>
        <dbReference type="ARBA" id="ARBA00022741"/>
    </source>
</evidence>
<dbReference type="PANTHER" id="PTHR10196">
    <property type="entry name" value="SUGAR KINASE"/>
    <property type="match status" value="1"/>
</dbReference>
<dbReference type="GO" id="GO:0005739">
    <property type="term" value="C:mitochondrion"/>
    <property type="evidence" value="ECO:0007669"/>
    <property type="project" value="TreeGrafter"/>
</dbReference>
<keyword evidence="8" id="KW-0067">ATP-binding</keyword>
<reference evidence="14" key="1">
    <citation type="submission" date="2023-11" db="EMBL/GenBank/DDBJ databases">
        <authorList>
            <person name="Alioto T."/>
            <person name="Alioto T."/>
            <person name="Gomez Garrido J."/>
        </authorList>
    </citation>
    <scope>NUCLEOTIDE SEQUENCE</scope>
</reference>
<dbReference type="PANTHER" id="PTHR10196:SF69">
    <property type="entry name" value="GLYCEROL KINASE"/>
    <property type="match status" value="1"/>
</dbReference>
<evidence type="ECO:0000256" key="6">
    <source>
        <dbReference type="ARBA" id="ARBA00022777"/>
    </source>
</evidence>
<evidence type="ECO:0000259" key="13">
    <source>
        <dbReference type="Pfam" id="PF02782"/>
    </source>
</evidence>
<comment type="similarity">
    <text evidence="2 10">Belongs to the FGGY kinase family.</text>
</comment>
<keyword evidence="6 10" id="KW-0418">Kinase</keyword>
<comment type="caution">
    <text evidence="14">The sequence shown here is derived from an EMBL/GenBank/DDBJ whole genome shotgun (WGS) entry which is preliminary data.</text>
</comment>
<comment type="pathway">
    <text evidence="1">Polyol metabolism; glycerol degradation via glycerol kinase pathway; sn-glycerol 3-phosphate from glycerol: step 1/1.</text>
</comment>
<dbReference type="GO" id="GO:0006641">
    <property type="term" value="P:triglyceride metabolic process"/>
    <property type="evidence" value="ECO:0007669"/>
    <property type="project" value="TreeGrafter"/>
</dbReference>
<feature type="region of interest" description="Disordered" evidence="11">
    <location>
        <begin position="1"/>
        <end position="26"/>
    </location>
</feature>
<dbReference type="NCBIfam" id="NF000756">
    <property type="entry name" value="PRK00047.1"/>
    <property type="match status" value="1"/>
</dbReference>
<sequence length="579" mass="63674">MAAASWDSANVDLQANGQHSTSPMKEAGYGTLHAERHSETHAAVKPQRPGLPRFTTSKENVLAQFFIGALDQGTTSSRYIIFDGTGTPVASHQHEFQQHYPESGWHEHDPKELIASAEVCIKKATSTFAQLGHDINDIKAMGLTTQRETALVWDIETGEPLHNAIAWPDTRTKGIVRELKEKEKTEGISIAEMTGMPLSTYPSAVKLVWLLRHVPKVKEVYDAGKMAFGTVDTWLVYNFNGKDKQYFVTDSTNASRTMFMNLHTVKYDQKLFDFFGIDMEKLHLPRIVPSSDGEAYGKISTGPLQDMKIAGCLGDQSAALVGQQGFTPGCAKNTYGTGCFLLYNVGEKPVISHHGLLATIAYDFGRNRKPVYALEGSIAVAGSGVKFLMNNMGFITHSHKISDLAASVEDNGGLVFVTAFSGLFAPYWIDDAKGTIFGITQHTQRGHIARATLEATCFQTKAILDAMTKDSGHALSDLAVDGGMSNSNLCMQTQANIIGIPVDRPAMRETTALGAAIAAGFAVDIWKEFDELKAINQKDRRIFTPDITPEQSEKMFKKWKRAVDMCRGWLDPEEYGEDF</sequence>
<keyword evidence="7" id="KW-0319">Glycerol metabolism</keyword>
<dbReference type="NCBIfam" id="TIGR01311">
    <property type="entry name" value="glycerol_kin"/>
    <property type="match status" value="1"/>
</dbReference>
<dbReference type="InterPro" id="IPR018485">
    <property type="entry name" value="FGGY_C"/>
</dbReference>
<evidence type="ECO:0000256" key="3">
    <source>
        <dbReference type="ARBA" id="ARBA00012099"/>
    </source>
</evidence>
<keyword evidence="5" id="KW-0547">Nucleotide-binding</keyword>